<evidence type="ECO:0000313" key="1">
    <source>
        <dbReference type="Ensembl" id="ENSPMAP00000010947.1"/>
    </source>
</evidence>
<evidence type="ECO:0000313" key="8">
    <source>
        <dbReference type="RefSeq" id="XP_032803666.1"/>
    </source>
</evidence>
<dbReference type="RefSeq" id="XP_032803665.1">
    <property type="nucleotide sequence ID" value="XM_032947774.1"/>
</dbReference>
<dbReference type="InterPro" id="IPR016576">
    <property type="entry name" value="Ribosomal_mL63"/>
</dbReference>
<dbReference type="KEGG" id="pmrn:116939439"/>
<dbReference type="OrthoDB" id="6019958at2759"/>
<dbReference type="RefSeq" id="XP_032803668.1">
    <property type="nucleotide sequence ID" value="XM_032947777.1"/>
</dbReference>
<dbReference type="AlphaFoldDB" id="S4S0F6"/>
<dbReference type="GO" id="GO:0032543">
    <property type="term" value="P:mitochondrial translation"/>
    <property type="evidence" value="ECO:0007669"/>
    <property type="project" value="TreeGrafter"/>
</dbReference>
<dbReference type="RefSeq" id="XP_032803670.1">
    <property type="nucleotide sequence ID" value="XM_032947779.1"/>
</dbReference>
<protein>
    <submittedName>
        <fullName evidence="1">Mitochondrial ribosomal protein L57</fullName>
    </submittedName>
    <submittedName>
        <fullName evidence="3 4">Ribosomal protein 63, mitochondrial</fullName>
    </submittedName>
</protein>
<dbReference type="PANTHER" id="PTHR14520:SF4">
    <property type="entry name" value="LARGE RIBOSOMAL SUBUNIT PROTEIN ML63"/>
    <property type="match status" value="1"/>
</dbReference>
<dbReference type="CTD" id="78988"/>
<reference evidence="3 4" key="1">
    <citation type="submission" date="2025-04" db="UniProtKB">
        <authorList>
            <consortium name="RefSeq"/>
        </authorList>
    </citation>
    <scope>IDENTIFICATION</scope>
    <source>
        <tissue evidence="3 4">Sperm</tissue>
    </source>
</reference>
<name>S4S0F6_PETMA</name>
<evidence type="ECO:0000313" key="6">
    <source>
        <dbReference type="RefSeq" id="XP_032803664.1"/>
    </source>
</evidence>
<evidence type="ECO:0000313" key="7">
    <source>
        <dbReference type="RefSeq" id="XP_032803665.1"/>
    </source>
</evidence>
<dbReference type="HOGENOM" id="CLU_175792_1_0_1"/>
<dbReference type="STRING" id="7757.ENSPMAP00000010947"/>
<dbReference type="RefSeq" id="XP_032803671.1">
    <property type="nucleotide sequence ID" value="XM_032947780.1"/>
</dbReference>
<dbReference type="GO" id="GO:0005761">
    <property type="term" value="C:mitochondrial ribosome"/>
    <property type="evidence" value="ECO:0007669"/>
    <property type="project" value="InterPro"/>
</dbReference>
<gene>
    <name evidence="1 3 4 5 6 7 8 9 10 11 12" type="primary">MRPL57</name>
</gene>
<evidence type="ECO:0000313" key="2">
    <source>
        <dbReference type="Proteomes" id="UP001318040"/>
    </source>
</evidence>
<evidence type="ECO:0000313" key="10">
    <source>
        <dbReference type="RefSeq" id="XP_032803669.1"/>
    </source>
</evidence>
<evidence type="ECO:0000313" key="11">
    <source>
        <dbReference type="RefSeq" id="XP_032803670.1"/>
    </source>
</evidence>
<dbReference type="OMA" id="NWLTIKE"/>
<accession>S4S0F6</accession>
<keyword evidence="3 4" id="KW-0687">Ribonucleoprotein</keyword>
<dbReference type="PANTHER" id="PTHR14520">
    <property type="entry name" value="MITOCHONDRIAL RIBOSOMAL PROTEIN 63"/>
    <property type="match status" value="1"/>
</dbReference>
<reference evidence="1" key="2">
    <citation type="submission" date="2025-05" db="UniProtKB">
        <authorList>
            <consortium name="Ensembl"/>
        </authorList>
    </citation>
    <scope>IDENTIFICATION</scope>
</reference>
<evidence type="ECO:0000313" key="5">
    <source>
        <dbReference type="RefSeq" id="XP_032803663.1"/>
    </source>
</evidence>
<dbReference type="RefSeq" id="XP_032803666.1">
    <property type="nucleotide sequence ID" value="XM_032947775.1"/>
</dbReference>
<dbReference type="RefSeq" id="XP_032803663.1">
    <property type="nucleotide sequence ID" value="XM_032947772.1"/>
</dbReference>
<evidence type="ECO:0000313" key="12">
    <source>
        <dbReference type="RefSeq" id="XP_032803671.1"/>
    </source>
</evidence>
<keyword evidence="2" id="KW-1185">Reference proteome</keyword>
<dbReference type="GO" id="GO:0003735">
    <property type="term" value="F:structural constituent of ribosome"/>
    <property type="evidence" value="ECO:0007669"/>
    <property type="project" value="TreeGrafter"/>
</dbReference>
<dbReference type="GeneID" id="116939439"/>
<organism evidence="1">
    <name type="scientific">Petromyzon marinus</name>
    <name type="common">Sea lamprey</name>
    <dbReference type="NCBI Taxonomy" id="7757"/>
    <lineage>
        <taxon>Eukaryota</taxon>
        <taxon>Metazoa</taxon>
        <taxon>Chordata</taxon>
        <taxon>Craniata</taxon>
        <taxon>Vertebrata</taxon>
        <taxon>Cyclostomata</taxon>
        <taxon>Hyperoartia</taxon>
        <taxon>Petromyzontiformes</taxon>
        <taxon>Petromyzontidae</taxon>
        <taxon>Petromyzon</taxon>
    </lineage>
</organism>
<dbReference type="RefSeq" id="XP_032803661.1">
    <property type="nucleotide sequence ID" value="XM_032947770.1"/>
</dbReference>
<dbReference type="RefSeq" id="XP_032803669.1">
    <property type="nucleotide sequence ID" value="XM_032947778.1"/>
</dbReference>
<dbReference type="Ensembl" id="ENSPMAT00000010993.1">
    <property type="protein sequence ID" value="ENSPMAP00000010947.1"/>
    <property type="gene ID" value="ENSPMAG00000009966.1"/>
</dbReference>
<dbReference type="GeneTree" id="ENSGT00390000008171"/>
<sequence length="102" mass="12327">MFLSALLRMSLPGGRQWAGKHRRPLRVSYNSLVKLRRRLEAEAENEYWLSRAWMSREQESGHMVEFRTSAFRAFTREKTAARFPPHRFVNEHLQQLNVNRRW</sequence>
<proteinExistence type="predicted"/>
<keyword evidence="3 4" id="KW-0689">Ribosomal protein</keyword>
<dbReference type="Proteomes" id="UP001318040">
    <property type="component" value="Chromosome 6"/>
</dbReference>
<dbReference type="RefSeq" id="XP_032803664.1">
    <property type="nucleotide sequence ID" value="XM_032947773.1"/>
</dbReference>
<dbReference type="Pfam" id="PF14978">
    <property type="entry name" value="MRP-63"/>
    <property type="match status" value="1"/>
</dbReference>
<evidence type="ECO:0000313" key="3">
    <source>
        <dbReference type="RefSeq" id="XP_032803661.1"/>
    </source>
</evidence>
<evidence type="ECO:0000313" key="9">
    <source>
        <dbReference type="RefSeq" id="XP_032803668.1"/>
    </source>
</evidence>
<dbReference type="RefSeq" id="XP_032803662.1">
    <property type="nucleotide sequence ID" value="XM_032947771.1"/>
</dbReference>
<evidence type="ECO:0000313" key="4">
    <source>
        <dbReference type="RefSeq" id="XP_032803662.1"/>
    </source>
</evidence>